<dbReference type="eggNOG" id="KOG0880">
    <property type="taxonomic scope" value="Eukaryota"/>
</dbReference>
<dbReference type="InterPro" id="IPR002130">
    <property type="entry name" value="Cyclophilin-type_PPIase_dom"/>
</dbReference>
<keyword evidence="3 5" id="KW-0697">Rotamase</keyword>
<evidence type="ECO:0000313" key="7">
    <source>
        <dbReference type="EMBL" id="EEH57119.1"/>
    </source>
</evidence>
<feature type="domain" description="PPIase cyclophilin-type" evidence="6">
    <location>
        <begin position="50"/>
        <end position="204"/>
    </location>
</feature>
<evidence type="ECO:0000256" key="2">
    <source>
        <dbReference type="ARBA" id="ARBA00007365"/>
    </source>
</evidence>
<dbReference type="RefSeq" id="XP_003058664.1">
    <property type="nucleotide sequence ID" value="XM_003058618.1"/>
</dbReference>
<dbReference type="GeneID" id="9684477"/>
<dbReference type="InterPro" id="IPR020892">
    <property type="entry name" value="Cyclophilin-type_PPIase_CS"/>
</dbReference>
<dbReference type="FunFam" id="2.40.100.10:FF:000001">
    <property type="entry name" value="Peptidyl-prolyl cis-trans isomerase"/>
    <property type="match status" value="1"/>
</dbReference>
<dbReference type="GO" id="GO:0006457">
    <property type="term" value="P:protein folding"/>
    <property type="evidence" value="ECO:0007669"/>
    <property type="project" value="InterPro"/>
</dbReference>
<dbReference type="EMBL" id="GG663739">
    <property type="protein sequence ID" value="EEH57119.1"/>
    <property type="molecule type" value="Genomic_DNA"/>
</dbReference>
<evidence type="ECO:0000259" key="6">
    <source>
        <dbReference type="PROSITE" id="PS50072"/>
    </source>
</evidence>
<comment type="function">
    <text evidence="5">PPIases accelerate the folding of proteins. It catalyzes the cis-trans isomerization of proline imidic peptide bonds in oligopeptides.</text>
</comment>
<dbReference type="SUPFAM" id="SSF50891">
    <property type="entry name" value="Cyclophilin-like"/>
    <property type="match status" value="1"/>
</dbReference>
<dbReference type="GO" id="GO:0003755">
    <property type="term" value="F:peptidyl-prolyl cis-trans isomerase activity"/>
    <property type="evidence" value="ECO:0007669"/>
    <property type="project" value="UniProtKB-UniRule"/>
</dbReference>
<dbReference type="GO" id="GO:0016018">
    <property type="term" value="F:cyclosporin A binding"/>
    <property type="evidence" value="ECO:0007669"/>
    <property type="project" value="TreeGrafter"/>
</dbReference>
<dbReference type="PROSITE" id="PS50072">
    <property type="entry name" value="CSA_PPIASE_2"/>
    <property type="match status" value="1"/>
</dbReference>
<sequence>MAMLLSTFSRPSSGRARVFVALLVALLLLGVNGADAKKKKKGPKITHTVFFDVAIAGEPAGRIEMGLYGKTTPKTAENFRALATGEKGFGFKGSSFHRVIKDFMIQGGDFTNGDGTGGKSIYGETFPDENFKLKHTGPGTLSMANAGPDTNGSQFFICTVKTSWLDGRHVVFGKVTNGMDVVKAIEALDGTPPKQEVTIVDAGEIPMDEPKQEEIDA</sequence>
<gene>
    <name evidence="7" type="ORF">MICPUCDRAFT_44364</name>
</gene>
<dbReference type="Gene3D" id="2.40.100.10">
    <property type="entry name" value="Cyclophilin-like"/>
    <property type="match status" value="1"/>
</dbReference>
<dbReference type="STRING" id="564608.C1MSE2"/>
<dbReference type="KEGG" id="mpp:MICPUCDRAFT_44364"/>
<dbReference type="AlphaFoldDB" id="C1MSE2"/>
<dbReference type="InterPro" id="IPR029000">
    <property type="entry name" value="Cyclophilin-like_dom_sf"/>
</dbReference>
<evidence type="ECO:0000256" key="1">
    <source>
        <dbReference type="ARBA" id="ARBA00000971"/>
    </source>
</evidence>
<keyword evidence="4 5" id="KW-0413">Isomerase</keyword>
<accession>C1MSE2</accession>
<comment type="catalytic activity">
    <reaction evidence="1 5">
        <text>[protein]-peptidylproline (omega=180) = [protein]-peptidylproline (omega=0)</text>
        <dbReference type="Rhea" id="RHEA:16237"/>
        <dbReference type="Rhea" id="RHEA-COMP:10747"/>
        <dbReference type="Rhea" id="RHEA-COMP:10748"/>
        <dbReference type="ChEBI" id="CHEBI:83833"/>
        <dbReference type="ChEBI" id="CHEBI:83834"/>
        <dbReference type="EC" id="5.2.1.8"/>
    </reaction>
</comment>
<proteinExistence type="inferred from homology"/>
<evidence type="ECO:0000256" key="4">
    <source>
        <dbReference type="ARBA" id="ARBA00023235"/>
    </source>
</evidence>
<dbReference type="OMA" id="CVIKDSG"/>
<dbReference type="GO" id="GO:0005737">
    <property type="term" value="C:cytoplasm"/>
    <property type="evidence" value="ECO:0007669"/>
    <property type="project" value="TreeGrafter"/>
</dbReference>
<evidence type="ECO:0000256" key="5">
    <source>
        <dbReference type="RuleBase" id="RU363019"/>
    </source>
</evidence>
<feature type="signal peptide" evidence="5">
    <location>
        <begin position="1"/>
        <end position="36"/>
    </location>
</feature>
<dbReference type="PANTHER" id="PTHR11071:SF561">
    <property type="entry name" value="PEPTIDYL-PROLYL CIS-TRANS ISOMERASE D-RELATED"/>
    <property type="match status" value="1"/>
</dbReference>
<dbReference type="PANTHER" id="PTHR11071">
    <property type="entry name" value="PEPTIDYL-PROLYL CIS-TRANS ISOMERASE"/>
    <property type="match status" value="1"/>
</dbReference>
<organism evidence="8">
    <name type="scientific">Micromonas pusilla (strain CCMP1545)</name>
    <name type="common">Picoplanktonic green alga</name>
    <dbReference type="NCBI Taxonomy" id="564608"/>
    <lineage>
        <taxon>Eukaryota</taxon>
        <taxon>Viridiplantae</taxon>
        <taxon>Chlorophyta</taxon>
        <taxon>Mamiellophyceae</taxon>
        <taxon>Mamiellales</taxon>
        <taxon>Mamiellaceae</taxon>
        <taxon>Micromonas</taxon>
    </lineage>
</organism>
<feature type="chain" id="PRO_5006522828" description="Peptidyl-prolyl cis-trans isomerase" evidence="5">
    <location>
        <begin position="37"/>
        <end position="217"/>
    </location>
</feature>
<evidence type="ECO:0000313" key="8">
    <source>
        <dbReference type="Proteomes" id="UP000001876"/>
    </source>
</evidence>
<comment type="similarity">
    <text evidence="2 5">Belongs to the cyclophilin-type PPIase family.</text>
</comment>
<dbReference type="OrthoDB" id="193499at2759"/>
<dbReference type="EC" id="5.2.1.8" evidence="5"/>
<dbReference type="Proteomes" id="UP000001876">
    <property type="component" value="Unassembled WGS sequence"/>
</dbReference>
<dbReference type="PRINTS" id="PR00153">
    <property type="entry name" value="CSAPPISMRASE"/>
</dbReference>
<keyword evidence="5" id="KW-0732">Signal</keyword>
<keyword evidence="8" id="KW-1185">Reference proteome</keyword>
<dbReference type="PROSITE" id="PS00170">
    <property type="entry name" value="CSA_PPIASE_1"/>
    <property type="match status" value="1"/>
</dbReference>
<reference evidence="7 8" key="1">
    <citation type="journal article" date="2009" name="Science">
        <title>Green evolution and dynamic adaptations revealed by genomes of the marine picoeukaryotes Micromonas.</title>
        <authorList>
            <person name="Worden A.Z."/>
            <person name="Lee J.H."/>
            <person name="Mock T."/>
            <person name="Rouze P."/>
            <person name="Simmons M.P."/>
            <person name="Aerts A.L."/>
            <person name="Allen A.E."/>
            <person name="Cuvelier M.L."/>
            <person name="Derelle E."/>
            <person name="Everett M.V."/>
            <person name="Foulon E."/>
            <person name="Grimwood J."/>
            <person name="Gundlach H."/>
            <person name="Henrissat B."/>
            <person name="Napoli C."/>
            <person name="McDonald S.M."/>
            <person name="Parker M.S."/>
            <person name="Rombauts S."/>
            <person name="Salamov A."/>
            <person name="Von Dassow P."/>
            <person name="Badger J.H."/>
            <person name="Coutinho P.M."/>
            <person name="Demir E."/>
            <person name="Dubchak I."/>
            <person name="Gentemann C."/>
            <person name="Eikrem W."/>
            <person name="Gready J.E."/>
            <person name="John U."/>
            <person name="Lanier W."/>
            <person name="Lindquist E.A."/>
            <person name="Lucas S."/>
            <person name="Mayer K.F."/>
            <person name="Moreau H."/>
            <person name="Not F."/>
            <person name="Otillar R."/>
            <person name="Panaud O."/>
            <person name="Pangilinan J."/>
            <person name="Paulsen I."/>
            <person name="Piegu B."/>
            <person name="Poliakov A."/>
            <person name="Robbens S."/>
            <person name="Schmutz J."/>
            <person name="Toulza E."/>
            <person name="Wyss T."/>
            <person name="Zelensky A."/>
            <person name="Zhou K."/>
            <person name="Armbrust E.V."/>
            <person name="Bhattacharya D."/>
            <person name="Goodenough U.W."/>
            <person name="Van de Peer Y."/>
            <person name="Grigoriev I.V."/>
        </authorList>
    </citation>
    <scope>NUCLEOTIDE SEQUENCE [LARGE SCALE GENOMIC DNA]</scope>
    <source>
        <strain evidence="7 8">CCMP1545</strain>
    </source>
</reference>
<dbReference type="Pfam" id="PF00160">
    <property type="entry name" value="Pro_isomerase"/>
    <property type="match status" value="1"/>
</dbReference>
<protein>
    <recommendedName>
        <fullName evidence="5">Peptidyl-prolyl cis-trans isomerase</fullName>
        <shortName evidence="5">PPIase</shortName>
        <ecNumber evidence="5">5.2.1.8</ecNumber>
    </recommendedName>
</protein>
<dbReference type="CDD" id="cd01926">
    <property type="entry name" value="cyclophilin_ABH_like"/>
    <property type="match status" value="1"/>
</dbReference>
<name>C1MSE2_MICPC</name>
<evidence type="ECO:0000256" key="3">
    <source>
        <dbReference type="ARBA" id="ARBA00023110"/>
    </source>
</evidence>